<proteinExistence type="predicted"/>
<protein>
    <submittedName>
        <fullName evidence="1">(rape) hypothetical protein</fullName>
    </submittedName>
</protein>
<sequence>TDRARREFRAQKIDLIQFRSYGWPFLRVLSKASQLWCRLF</sequence>
<dbReference type="Proteomes" id="UP001295469">
    <property type="component" value="Chromosome A01"/>
</dbReference>
<evidence type="ECO:0000313" key="1">
    <source>
        <dbReference type="EMBL" id="CAF2155343.1"/>
    </source>
</evidence>
<gene>
    <name evidence="1" type="ORF">DARMORV10_A01P40140.1</name>
</gene>
<accession>A0A816Y7T7</accession>
<organism evidence="1">
    <name type="scientific">Brassica napus</name>
    <name type="common">Rape</name>
    <dbReference type="NCBI Taxonomy" id="3708"/>
    <lineage>
        <taxon>Eukaryota</taxon>
        <taxon>Viridiplantae</taxon>
        <taxon>Streptophyta</taxon>
        <taxon>Embryophyta</taxon>
        <taxon>Tracheophyta</taxon>
        <taxon>Spermatophyta</taxon>
        <taxon>Magnoliopsida</taxon>
        <taxon>eudicotyledons</taxon>
        <taxon>Gunneridae</taxon>
        <taxon>Pentapetalae</taxon>
        <taxon>rosids</taxon>
        <taxon>malvids</taxon>
        <taxon>Brassicales</taxon>
        <taxon>Brassicaceae</taxon>
        <taxon>Brassiceae</taxon>
        <taxon>Brassica</taxon>
    </lineage>
</organism>
<feature type="non-terminal residue" evidence="1">
    <location>
        <position position="1"/>
    </location>
</feature>
<dbReference type="EMBL" id="HG994355">
    <property type="protein sequence ID" value="CAF2155343.1"/>
    <property type="molecule type" value="Genomic_DNA"/>
</dbReference>
<name>A0A816Y7T7_BRANA</name>
<reference evidence="1" key="1">
    <citation type="submission" date="2021-01" db="EMBL/GenBank/DDBJ databases">
        <authorList>
            <consortium name="Genoscope - CEA"/>
            <person name="William W."/>
        </authorList>
    </citation>
    <scope>NUCLEOTIDE SEQUENCE</scope>
</reference>
<dbReference type="AlphaFoldDB" id="A0A816Y7T7"/>